<evidence type="ECO:0000256" key="1">
    <source>
        <dbReference type="SAM" id="MobiDB-lite"/>
    </source>
</evidence>
<organism evidence="2 3">
    <name type="scientific">Catenibacillus scindens</name>
    <dbReference type="NCBI Taxonomy" id="673271"/>
    <lineage>
        <taxon>Bacteria</taxon>
        <taxon>Bacillati</taxon>
        <taxon>Bacillota</taxon>
        <taxon>Clostridia</taxon>
        <taxon>Lachnospirales</taxon>
        <taxon>Lachnospiraceae</taxon>
        <taxon>Catenibacillus</taxon>
    </lineage>
</organism>
<keyword evidence="3" id="KW-1185">Reference proteome</keyword>
<evidence type="ECO:0008006" key="4">
    <source>
        <dbReference type="Google" id="ProtNLM"/>
    </source>
</evidence>
<accession>A0A7W8HCF9</accession>
<proteinExistence type="predicted"/>
<dbReference type="AlphaFoldDB" id="A0A7W8HCF9"/>
<comment type="caution">
    <text evidence="2">The sequence shown here is derived from an EMBL/GenBank/DDBJ whole genome shotgun (WGS) entry which is preliminary data.</text>
</comment>
<gene>
    <name evidence="2" type="ORF">HNP82_002921</name>
</gene>
<evidence type="ECO:0000313" key="2">
    <source>
        <dbReference type="EMBL" id="MBB5265770.1"/>
    </source>
</evidence>
<evidence type="ECO:0000313" key="3">
    <source>
        <dbReference type="Proteomes" id="UP000543642"/>
    </source>
</evidence>
<protein>
    <recommendedName>
        <fullName evidence="4">Helix-turn-helix domain-containing protein</fullName>
    </recommendedName>
</protein>
<reference evidence="2 3" key="1">
    <citation type="submission" date="2020-08" db="EMBL/GenBank/DDBJ databases">
        <title>Genomic Encyclopedia of Type Strains, Phase IV (KMG-IV): sequencing the most valuable type-strain genomes for metagenomic binning, comparative biology and taxonomic classification.</title>
        <authorList>
            <person name="Goeker M."/>
        </authorList>
    </citation>
    <scope>NUCLEOTIDE SEQUENCE [LARGE SCALE GENOMIC DNA]</scope>
    <source>
        <strain evidence="2 3">DSM 106146</strain>
    </source>
</reference>
<sequence length="65" mass="7691">MFEYISVKDAASKWNISERRVQKLCESSRINGVMRFGHSWMIPKSAEKPSDLRKKRKERSENPHV</sequence>
<dbReference type="RefSeq" id="WP_183775814.1">
    <property type="nucleotide sequence ID" value="NZ_JACHFW010000015.1"/>
</dbReference>
<dbReference type="Proteomes" id="UP000543642">
    <property type="component" value="Unassembled WGS sequence"/>
</dbReference>
<feature type="region of interest" description="Disordered" evidence="1">
    <location>
        <begin position="45"/>
        <end position="65"/>
    </location>
</feature>
<dbReference type="EMBL" id="JACHFW010000015">
    <property type="protein sequence ID" value="MBB5265770.1"/>
    <property type="molecule type" value="Genomic_DNA"/>
</dbReference>
<name>A0A7W8HCF9_9FIRM</name>